<keyword evidence="7" id="KW-0492">Microsome</keyword>
<dbReference type="Gene3D" id="3.10.120.10">
    <property type="entry name" value="Cytochrome b5-like heme/steroid binding domain"/>
    <property type="match status" value="1"/>
</dbReference>
<dbReference type="GO" id="GO:0020037">
    <property type="term" value="F:heme binding"/>
    <property type="evidence" value="ECO:0007669"/>
    <property type="project" value="UniProtKB-UniRule"/>
</dbReference>
<dbReference type="InterPro" id="IPR036400">
    <property type="entry name" value="Cyt_B5-like_heme/steroid_sf"/>
</dbReference>
<dbReference type="Proteomes" id="UP001367676">
    <property type="component" value="Unassembled WGS sequence"/>
</dbReference>
<dbReference type="InterPro" id="IPR018506">
    <property type="entry name" value="Cyt_B5_heme-BS"/>
</dbReference>
<keyword evidence="8" id="KW-0249">Electron transport</keyword>
<name>A0AAN9TAP1_9HEMI</name>
<dbReference type="FunFam" id="3.10.120.10:FF:000002">
    <property type="entry name" value="Cytochrome b5 type B"/>
    <property type="match status" value="1"/>
</dbReference>
<proteinExistence type="inferred from homology"/>
<dbReference type="PANTHER" id="PTHR19359">
    <property type="entry name" value="CYTOCHROME B5"/>
    <property type="match status" value="1"/>
</dbReference>
<reference evidence="17 18" key="1">
    <citation type="submission" date="2024-03" db="EMBL/GenBank/DDBJ databases">
        <title>Adaptation during the transition from Ophiocordyceps entomopathogen to insect associate is accompanied by gene loss and intensified selection.</title>
        <authorList>
            <person name="Ward C.M."/>
            <person name="Onetto C.A."/>
            <person name="Borneman A.R."/>
        </authorList>
    </citation>
    <scope>NUCLEOTIDE SEQUENCE [LARGE SCALE GENOMIC DNA]</scope>
    <source>
        <strain evidence="17">AWRI1</strain>
        <tissue evidence="17">Single Adult Female</tissue>
    </source>
</reference>
<evidence type="ECO:0000256" key="12">
    <source>
        <dbReference type="ARBA" id="ARBA00038168"/>
    </source>
</evidence>
<dbReference type="PROSITE" id="PS50255">
    <property type="entry name" value="CYTOCHROME_B5_2"/>
    <property type="match status" value="1"/>
</dbReference>
<dbReference type="AlphaFoldDB" id="A0AAN9TAP1"/>
<dbReference type="GO" id="GO:0005789">
    <property type="term" value="C:endoplasmic reticulum membrane"/>
    <property type="evidence" value="ECO:0007669"/>
    <property type="project" value="UniProtKB-SubCell"/>
</dbReference>
<evidence type="ECO:0000256" key="15">
    <source>
        <dbReference type="SAM" id="MobiDB-lite"/>
    </source>
</evidence>
<keyword evidence="5 14" id="KW-0479">Metal-binding</keyword>
<feature type="transmembrane region" description="Helical" evidence="14">
    <location>
        <begin position="106"/>
        <end position="126"/>
    </location>
</feature>
<evidence type="ECO:0000256" key="7">
    <source>
        <dbReference type="ARBA" id="ARBA00022848"/>
    </source>
</evidence>
<comment type="caution">
    <text evidence="17">The sequence shown here is derived from an EMBL/GenBank/DDBJ whole genome shotgun (WGS) entry which is preliminary data.</text>
</comment>
<dbReference type="PROSITE" id="PS00191">
    <property type="entry name" value="CYTOCHROME_B5_1"/>
    <property type="match status" value="1"/>
</dbReference>
<evidence type="ECO:0000256" key="13">
    <source>
        <dbReference type="ARBA" id="ARBA00039806"/>
    </source>
</evidence>
<keyword evidence="9 14" id="KW-0408">Iron</keyword>
<evidence type="ECO:0000256" key="11">
    <source>
        <dbReference type="ARBA" id="ARBA00037877"/>
    </source>
</evidence>
<keyword evidence="3 14" id="KW-0349">Heme</keyword>
<dbReference type="InterPro" id="IPR050668">
    <property type="entry name" value="Cytochrome_b5"/>
</dbReference>
<feature type="compositionally biased region" description="Basic and acidic residues" evidence="15">
    <location>
        <begin position="79"/>
        <end position="97"/>
    </location>
</feature>
<evidence type="ECO:0000256" key="14">
    <source>
        <dbReference type="RuleBase" id="RU362121"/>
    </source>
</evidence>
<evidence type="ECO:0000256" key="8">
    <source>
        <dbReference type="ARBA" id="ARBA00022982"/>
    </source>
</evidence>
<dbReference type="InterPro" id="IPR001199">
    <property type="entry name" value="Cyt_B5-like_heme/steroid-bd"/>
</dbReference>
<feature type="region of interest" description="Disordered" evidence="15">
    <location>
        <begin position="79"/>
        <end position="98"/>
    </location>
</feature>
<dbReference type="Pfam" id="PF00173">
    <property type="entry name" value="Cyt-b5"/>
    <property type="match status" value="1"/>
</dbReference>
<comment type="similarity">
    <text evidence="12 14">Belongs to the cytochrome b5 family.</text>
</comment>
<evidence type="ECO:0000313" key="17">
    <source>
        <dbReference type="EMBL" id="KAK7580305.1"/>
    </source>
</evidence>
<evidence type="ECO:0000256" key="10">
    <source>
        <dbReference type="ARBA" id="ARBA00023136"/>
    </source>
</evidence>
<dbReference type="PRINTS" id="PR00363">
    <property type="entry name" value="CYTOCHROMEB5"/>
</dbReference>
<feature type="domain" description="Cytochrome b5 heme-binding" evidence="16">
    <location>
        <begin position="4"/>
        <end position="80"/>
    </location>
</feature>
<dbReference type="GO" id="GO:0046872">
    <property type="term" value="F:metal ion binding"/>
    <property type="evidence" value="ECO:0007669"/>
    <property type="project" value="UniProtKB-UniRule"/>
</dbReference>
<gene>
    <name evidence="17" type="ORF">V9T40_000934</name>
</gene>
<evidence type="ECO:0000256" key="2">
    <source>
        <dbReference type="ARBA" id="ARBA00022448"/>
    </source>
</evidence>
<protein>
    <recommendedName>
        <fullName evidence="13">Cytochrome b5</fullName>
    </recommendedName>
</protein>
<sequence length="129" mass="14451">MSETKVYTLKQVEEENSPSKPLLVINNAVYDVTTFLNEHPGGEEVLLEQSGKDASELFEDVGHSTDAREMMTKYKIGDVAESDRKKEEPKETLKLETTDAETSSSWTAWIIPAALAIAATVIYKFFFTK</sequence>
<accession>A0AAN9TAP1</accession>
<organism evidence="17 18">
    <name type="scientific">Parthenolecanium corni</name>
    <dbReference type="NCBI Taxonomy" id="536013"/>
    <lineage>
        <taxon>Eukaryota</taxon>
        <taxon>Metazoa</taxon>
        <taxon>Ecdysozoa</taxon>
        <taxon>Arthropoda</taxon>
        <taxon>Hexapoda</taxon>
        <taxon>Insecta</taxon>
        <taxon>Pterygota</taxon>
        <taxon>Neoptera</taxon>
        <taxon>Paraneoptera</taxon>
        <taxon>Hemiptera</taxon>
        <taxon>Sternorrhyncha</taxon>
        <taxon>Coccoidea</taxon>
        <taxon>Coccidae</taxon>
        <taxon>Parthenolecanium</taxon>
    </lineage>
</organism>
<evidence type="ECO:0000256" key="5">
    <source>
        <dbReference type="ARBA" id="ARBA00022723"/>
    </source>
</evidence>
<evidence type="ECO:0000256" key="6">
    <source>
        <dbReference type="ARBA" id="ARBA00022824"/>
    </source>
</evidence>
<evidence type="ECO:0000259" key="16">
    <source>
        <dbReference type="PROSITE" id="PS50255"/>
    </source>
</evidence>
<keyword evidence="18" id="KW-1185">Reference proteome</keyword>
<evidence type="ECO:0000256" key="1">
    <source>
        <dbReference type="ARBA" id="ARBA00004131"/>
    </source>
</evidence>
<dbReference type="EMBL" id="JBBCAQ010000034">
    <property type="protein sequence ID" value="KAK7580305.1"/>
    <property type="molecule type" value="Genomic_DNA"/>
</dbReference>
<keyword evidence="4 14" id="KW-0812">Transmembrane</keyword>
<evidence type="ECO:0000256" key="4">
    <source>
        <dbReference type="ARBA" id="ARBA00022692"/>
    </source>
</evidence>
<comment type="subcellular location">
    <subcellularLocation>
        <location evidence="1">Endoplasmic reticulum membrane</location>
        <topology evidence="1">Single-pass membrane protein</topology>
        <orientation evidence="1">Cytoplasmic side</orientation>
    </subcellularLocation>
    <subcellularLocation>
        <location evidence="11">Microsome membrane</location>
        <topology evidence="11">Single-pass membrane protein</topology>
        <orientation evidence="11">Cytoplasmic side</orientation>
    </subcellularLocation>
</comment>
<evidence type="ECO:0000313" key="18">
    <source>
        <dbReference type="Proteomes" id="UP001367676"/>
    </source>
</evidence>
<evidence type="ECO:0000256" key="9">
    <source>
        <dbReference type="ARBA" id="ARBA00023004"/>
    </source>
</evidence>
<evidence type="ECO:0000256" key="3">
    <source>
        <dbReference type="ARBA" id="ARBA00022617"/>
    </source>
</evidence>
<keyword evidence="2" id="KW-0813">Transport</keyword>
<dbReference type="SMART" id="SM01117">
    <property type="entry name" value="Cyt-b5"/>
    <property type="match status" value="1"/>
</dbReference>
<keyword evidence="6" id="KW-0256">Endoplasmic reticulum</keyword>
<dbReference type="PANTHER" id="PTHR19359:SF150">
    <property type="entry name" value="CYTOCHROME B5"/>
    <property type="match status" value="1"/>
</dbReference>
<keyword evidence="14" id="KW-1133">Transmembrane helix</keyword>
<keyword evidence="10 14" id="KW-0472">Membrane</keyword>
<dbReference type="SUPFAM" id="SSF55856">
    <property type="entry name" value="Cytochrome b5-like heme/steroid binding domain"/>
    <property type="match status" value="1"/>
</dbReference>